<dbReference type="AlphaFoldDB" id="A0A0G4E5J0"/>
<name>A0A0G4E5J0_PSEFS</name>
<sequence>MFESQLLLEALSSLSQSQPDCFRSLTAFSLAEREWMKKVDYSTYMGLASSPISPLTIKFDDTATSQLKGSEDLYKVMCVLLEIRAQLMNDKLKAQLRHGLTRQMANWLHNANFQSVHDALRGGRIQFQLRAGTDVADRNSALQTLRILGGNAKRGRKL</sequence>
<evidence type="ECO:0000313" key="1">
    <source>
        <dbReference type="EMBL" id="CEK42496.1"/>
    </source>
</evidence>
<geneLocation type="plasmid" evidence="1">
    <name>pQBR55</name>
</geneLocation>
<dbReference type="RefSeq" id="WP_176456057.1">
    <property type="nucleotide sequence ID" value="NZ_LN713927.1"/>
</dbReference>
<reference evidence="1" key="2">
    <citation type="submission" date="2015-06" db="EMBL/GenBank/DDBJ databases">
        <title>Environmentally co-occuring mercury resistance plasmids are genetically and phenotypically diverse and confer variable context-dependent fitness effects.</title>
        <authorList>
            <person name="Hall J.P.J."/>
            <person name="Harrison E."/>
            <person name="Lilley A.K."/>
            <person name="Paterson S."/>
            <person name="Spiers A.J."/>
            <person name="Brockhurst M.A."/>
        </authorList>
    </citation>
    <scope>NUCLEOTIDE SEQUENCE [LARGE SCALE GENOMIC DNA]</scope>
    <source>
        <strain evidence="1">SBW25</strain>
        <plasmid evidence="1">pQBR55</plasmid>
    </source>
</reference>
<protein>
    <submittedName>
        <fullName evidence="1">Uncharacterized protein</fullName>
    </submittedName>
</protein>
<dbReference type="EMBL" id="LN713927">
    <property type="protein sequence ID" value="CEK42496.1"/>
    <property type="molecule type" value="Genomic_DNA"/>
</dbReference>
<proteinExistence type="predicted"/>
<keyword evidence="1" id="KW-0614">Plasmid</keyword>
<accession>A0A0G4E5J0</accession>
<gene>
    <name evidence="1" type="ORF">PQBR55_0117</name>
</gene>
<organism evidence="1">
    <name type="scientific">Pseudomonas fluorescens (strain SBW25)</name>
    <dbReference type="NCBI Taxonomy" id="216595"/>
    <lineage>
        <taxon>Bacteria</taxon>
        <taxon>Pseudomonadati</taxon>
        <taxon>Pseudomonadota</taxon>
        <taxon>Gammaproteobacteria</taxon>
        <taxon>Pseudomonadales</taxon>
        <taxon>Pseudomonadaceae</taxon>
        <taxon>Pseudomonas</taxon>
    </lineage>
</organism>
<reference evidence="1" key="1">
    <citation type="submission" date="2014-12" db="EMBL/GenBank/DDBJ databases">
        <authorList>
            <person name="Hall J."/>
        </authorList>
    </citation>
    <scope>NUCLEOTIDE SEQUENCE [LARGE SCALE GENOMIC DNA]</scope>
    <source>
        <strain evidence="1">SBW25</strain>
        <plasmid evidence="1">pQBR55</plasmid>
    </source>
</reference>